<dbReference type="AlphaFoldDB" id="A0A0D3CRT0"/>
<dbReference type="Gramene" id="Bo6g044190.1">
    <property type="protein sequence ID" value="Bo6g044190.1"/>
    <property type="gene ID" value="Bo6g044190"/>
</dbReference>
<evidence type="ECO:0000313" key="2">
    <source>
        <dbReference type="EnsemblPlants" id="Bo6g044190.1"/>
    </source>
</evidence>
<dbReference type="EnsemblPlants" id="Bo6g044190.1">
    <property type="protein sequence ID" value="Bo6g044190.1"/>
    <property type="gene ID" value="Bo6g044190"/>
</dbReference>
<evidence type="ECO:0000313" key="3">
    <source>
        <dbReference type="Proteomes" id="UP000032141"/>
    </source>
</evidence>
<keyword evidence="3" id="KW-1185">Reference proteome</keyword>
<reference evidence="2" key="2">
    <citation type="submission" date="2015-03" db="UniProtKB">
        <authorList>
            <consortium name="EnsemblPlants"/>
        </authorList>
    </citation>
    <scope>IDENTIFICATION</scope>
</reference>
<reference evidence="2 3" key="1">
    <citation type="journal article" date="2014" name="Genome Biol.">
        <title>Transcriptome and methylome profiling reveals relics of genome dominance in the mesopolyploid Brassica oleracea.</title>
        <authorList>
            <person name="Parkin I.A."/>
            <person name="Koh C."/>
            <person name="Tang H."/>
            <person name="Robinson S.J."/>
            <person name="Kagale S."/>
            <person name="Clarke W.E."/>
            <person name="Town C.D."/>
            <person name="Nixon J."/>
            <person name="Krishnakumar V."/>
            <person name="Bidwell S.L."/>
            <person name="Denoeud F."/>
            <person name="Belcram H."/>
            <person name="Links M.G."/>
            <person name="Just J."/>
            <person name="Clarke C."/>
            <person name="Bender T."/>
            <person name="Huebert T."/>
            <person name="Mason A.S."/>
            <person name="Pires J.C."/>
            <person name="Barker G."/>
            <person name="Moore J."/>
            <person name="Walley P.G."/>
            <person name="Manoli S."/>
            <person name="Batley J."/>
            <person name="Edwards D."/>
            <person name="Nelson M.N."/>
            <person name="Wang X."/>
            <person name="Paterson A.H."/>
            <person name="King G."/>
            <person name="Bancroft I."/>
            <person name="Chalhoub B."/>
            <person name="Sharpe A.G."/>
        </authorList>
    </citation>
    <scope>NUCLEOTIDE SEQUENCE</scope>
    <source>
        <strain evidence="2 3">cv. TO1000</strain>
    </source>
</reference>
<dbReference type="HOGENOM" id="CLU_1226319_0_0_1"/>
<organism evidence="2 3">
    <name type="scientific">Brassica oleracea var. oleracea</name>
    <dbReference type="NCBI Taxonomy" id="109376"/>
    <lineage>
        <taxon>Eukaryota</taxon>
        <taxon>Viridiplantae</taxon>
        <taxon>Streptophyta</taxon>
        <taxon>Embryophyta</taxon>
        <taxon>Tracheophyta</taxon>
        <taxon>Spermatophyta</taxon>
        <taxon>Magnoliopsida</taxon>
        <taxon>eudicotyledons</taxon>
        <taxon>Gunneridae</taxon>
        <taxon>Pentapetalae</taxon>
        <taxon>rosids</taxon>
        <taxon>malvids</taxon>
        <taxon>Brassicales</taxon>
        <taxon>Brassicaceae</taxon>
        <taxon>Brassiceae</taxon>
        <taxon>Brassica</taxon>
    </lineage>
</organism>
<feature type="region of interest" description="Disordered" evidence="1">
    <location>
        <begin position="150"/>
        <end position="175"/>
    </location>
</feature>
<proteinExistence type="predicted"/>
<dbReference type="Proteomes" id="UP000032141">
    <property type="component" value="Chromosome C6"/>
</dbReference>
<protein>
    <submittedName>
        <fullName evidence="2">Uncharacterized protein</fullName>
    </submittedName>
</protein>
<sequence length="226" mass="25918">MGSIRKLWNEGLNVCRLLMGFTRNFEVPFWSVWIERILKYDGFIREVYIARTRSQCTSLGMMSLVTFSGSDIKLSAGKCLVAFHFNDVSPGLAESELRFWLIQLWDGSLEPGEGGLGSCFERIVKRFIPGFTYSRLLRVLAFSSNMLHPNGTEGETQKAEPEKKGGRGRKRNAATQMKAKKVVAAMLYSIDSLQVWGYKVCKRYYALRELKKLIEVAEKLREKRWP</sequence>
<evidence type="ECO:0000256" key="1">
    <source>
        <dbReference type="SAM" id="MobiDB-lite"/>
    </source>
</evidence>
<feature type="compositionally biased region" description="Basic and acidic residues" evidence="1">
    <location>
        <begin position="155"/>
        <end position="165"/>
    </location>
</feature>
<name>A0A0D3CRT0_BRAOL</name>
<accession>A0A0D3CRT0</accession>